<dbReference type="Pfam" id="PF01796">
    <property type="entry name" value="OB_ChsH2_C"/>
    <property type="match status" value="1"/>
</dbReference>
<dbReference type="PANTHER" id="PTHR34075">
    <property type="entry name" value="BLR3430 PROTEIN"/>
    <property type="match status" value="1"/>
</dbReference>
<feature type="domain" description="ChsH2 C-terminal OB-fold" evidence="2">
    <location>
        <begin position="53"/>
        <end position="116"/>
    </location>
</feature>
<dbReference type="InterPro" id="IPR052513">
    <property type="entry name" value="Thioester_dehydratase-like"/>
</dbReference>
<accession>A0ABW7WRH4</accession>
<protein>
    <submittedName>
        <fullName evidence="3">Zn-ribbon domain-containing OB-fold protein</fullName>
    </submittedName>
</protein>
<gene>
    <name evidence="3" type="ORF">ACH49W_00275</name>
</gene>
<dbReference type="Proteomes" id="UP001611415">
    <property type="component" value="Unassembled WGS sequence"/>
</dbReference>
<evidence type="ECO:0000256" key="1">
    <source>
        <dbReference type="SAM" id="MobiDB-lite"/>
    </source>
</evidence>
<comment type="caution">
    <text evidence="3">The sequence shown here is derived from an EMBL/GenBank/DDBJ whole genome shotgun (WGS) entry which is preliminary data.</text>
</comment>
<dbReference type="RefSeq" id="WP_357400879.1">
    <property type="nucleotide sequence ID" value="NZ_JBEYCD010000001.1"/>
</dbReference>
<reference evidence="3 4" key="1">
    <citation type="submission" date="2024-10" db="EMBL/GenBank/DDBJ databases">
        <title>The Natural Products Discovery Center: Release of the First 8490 Sequenced Strains for Exploring Actinobacteria Biosynthetic Diversity.</title>
        <authorList>
            <person name="Kalkreuter E."/>
            <person name="Kautsar S.A."/>
            <person name="Yang D."/>
            <person name="Bader C.D."/>
            <person name="Teijaro C.N."/>
            <person name="Fluegel L."/>
            <person name="Davis C.M."/>
            <person name="Simpson J.R."/>
            <person name="Lauterbach L."/>
            <person name="Steele A.D."/>
            <person name="Gui C."/>
            <person name="Meng S."/>
            <person name="Li G."/>
            <person name="Viehrig K."/>
            <person name="Ye F."/>
            <person name="Su P."/>
            <person name="Kiefer A.F."/>
            <person name="Nichols A."/>
            <person name="Cepeda A.J."/>
            <person name="Yan W."/>
            <person name="Fan B."/>
            <person name="Jiang Y."/>
            <person name="Adhikari A."/>
            <person name="Zheng C.-J."/>
            <person name="Schuster L."/>
            <person name="Cowan T.M."/>
            <person name="Smanski M.J."/>
            <person name="Chevrette M.G."/>
            <person name="De Carvalho L.P.S."/>
            <person name="Shen B."/>
        </authorList>
    </citation>
    <scope>NUCLEOTIDE SEQUENCE [LARGE SCALE GENOMIC DNA]</scope>
    <source>
        <strain evidence="3 4">NPDC019275</strain>
    </source>
</reference>
<feature type="region of interest" description="Disordered" evidence="1">
    <location>
        <begin position="116"/>
        <end position="147"/>
    </location>
</feature>
<dbReference type="SUPFAM" id="SSF50249">
    <property type="entry name" value="Nucleic acid-binding proteins"/>
    <property type="match status" value="1"/>
</dbReference>
<dbReference type="InterPro" id="IPR012340">
    <property type="entry name" value="NA-bd_OB-fold"/>
</dbReference>
<dbReference type="InterPro" id="IPR002878">
    <property type="entry name" value="ChsH2_C"/>
</dbReference>
<name>A0ABW7WRH4_9NOCA</name>
<dbReference type="PANTHER" id="PTHR34075:SF5">
    <property type="entry name" value="BLR3430 PROTEIN"/>
    <property type="match status" value="1"/>
</dbReference>
<evidence type="ECO:0000313" key="3">
    <source>
        <dbReference type="EMBL" id="MFI2471788.1"/>
    </source>
</evidence>
<sequence length="267" mass="29710">MEHHKTDTARCAGDTNQRRDRTTLMIRRCTSCATLLAPLTRTCSSCQSPALEWVSSSGEGSVVSWKVLHRPADSSSGEWETSTIAIVELDDGPWLYTTLEGEIPPPSDEPVRVRFEPQPTSDRFPVFTTNPPADRPRAGTGRSECRHAINPKGRTVKAPTTNGNTYDSTWVRSSLHQCDFLAATRSLDADERSLVKFAIRWAPFGGAGAGELLVTFGVTRWRFVQMISDALRPRAGDNQNVRTIKRNLLDALKWGWRVYPDSSVGHR</sequence>
<organism evidence="3 4">
    <name type="scientific">Nocardia xishanensis</name>
    <dbReference type="NCBI Taxonomy" id="238964"/>
    <lineage>
        <taxon>Bacteria</taxon>
        <taxon>Bacillati</taxon>
        <taxon>Actinomycetota</taxon>
        <taxon>Actinomycetes</taxon>
        <taxon>Mycobacteriales</taxon>
        <taxon>Nocardiaceae</taxon>
        <taxon>Nocardia</taxon>
    </lineage>
</organism>
<keyword evidence="4" id="KW-1185">Reference proteome</keyword>
<evidence type="ECO:0000259" key="2">
    <source>
        <dbReference type="Pfam" id="PF01796"/>
    </source>
</evidence>
<dbReference type="EMBL" id="JBIRYO010000001">
    <property type="protein sequence ID" value="MFI2471788.1"/>
    <property type="molecule type" value="Genomic_DNA"/>
</dbReference>
<proteinExistence type="predicted"/>
<evidence type="ECO:0000313" key="4">
    <source>
        <dbReference type="Proteomes" id="UP001611415"/>
    </source>
</evidence>